<sequence>MMDCDCMCFLFGVHIISIVI</sequence>
<proteinExistence type="predicted"/>
<organism evidence="1">
    <name type="scientific">Anguilla anguilla</name>
    <name type="common">European freshwater eel</name>
    <name type="synonym">Muraena anguilla</name>
    <dbReference type="NCBI Taxonomy" id="7936"/>
    <lineage>
        <taxon>Eukaryota</taxon>
        <taxon>Metazoa</taxon>
        <taxon>Chordata</taxon>
        <taxon>Craniata</taxon>
        <taxon>Vertebrata</taxon>
        <taxon>Euteleostomi</taxon>
        <taxon>Actinopterygii</taxon>
        <taxon>Neopterygii</taxon>
        <taxon>Teleostei</taxon>
        <taxon>Anguilliformes</taxon>
        <taxon>Anguillidae</taxon>
        <taxon>Anguilla</taxon>
    </lineage>
</organism>
<dbReference type="AlphaFoldDB" id="A0A0E9P8W2"/>
<evidence type="ECO:0000313" key="1">
    <source>
        <dbReference type="EMBL" id="JAH01111.1"/>
    </source>
</evidence>
<protein>
    <submittedName>
        <fullName evidence="1">Uncharacterized protein</fullName>
    </submittedName>
</protein>
<dbReference type="EMBL" id="GBXM01107466">
    <property type="protein sequence ID" value="JAH01111.1"/>
    <property type="molecule type" value="Transcribed_RNA"/>
</dbReference>
<accession>A0A0E9P8W2</accession>
<name>A0A0E9P8W2_ANGAN</name>
<reference evidence="1" key="1">
    <citation type="submission" date="2014-11" db="EMBL/GenBank/DDBJ databases">
        <authorList>
            <person name="Amaro Gonzalez C."/>
        </authorList>
    </citation>
    <scope>NUCLEOTIDE SEQUENCE</scope>
</reference>
<reference evidence="1" key="2">
    <citation type="journal article" date="2015" name="Fish Shellfish Immunol.">
        <title>Early steps in the European eel (Anguilla anguilla)-Vibrio vulnificus interaction in the gills: Role of the RtxA13 toxin.</title>
        <authorList>
            <person name="Callol A."/>
            <person name="Pajuelo D."/>
            <person name="Ebbesson L."/>
            <person name="Teles M."/>
            <person name="MacKenzie S."/>
            <person name="Amaro C."/>
        </authorList>
    </citation>
    <scope>NUCLEOTIDE SEQUENCE</scope>
</reference>